<dbReference type="Gene3D" id="3.40.630.30">
    <property type="match status" value="1"/>
</dbReference>
<dbReference type="CDD" id="cd04301">
    <property type="entry name" value="NAT_SF"/>
    <property type="match status" value="1"/>
</dbReference>
<dbReference type="Pfam" id="PF00583">
    <property type="entry name" value="Acetyltransf_1"/>
    <property type="match status" value="1"/>
</dbReference>
<dbReference type="eggNOG" id="COG0456">
    <property type="taxonomic scope" value="Bacteria"/>
</dbReference>
<dbReference type="InterPro" id="IPR000182">
    <property type="entry name" value="GNAT_dom"/>
</dbReference>
<dbReference type="EMBL" id="CP007586">
    <property type="protein sequence ID" value="AHY16557.1"/>
    <property type="molecule type" value="Genomic_DNA"/>
</dbReference>
<comment type="catalytic activity">
    <reaction evidence="5">
        <text>N-terminal L-alanyl-[ribosomal protein bS18] + acetyl-CoA = N-terminal N(alpha)-acetyl-L-alanyl-[ribosomal protein bS18] + CoA + H(+)</text>
        <dbReference type="Rhea" id="RHEA:43756"/>
        <dbReference type="Rhea" id="RHEA-COMP:10676"/>
        <dbReference type="Rhea" id="RHEA-COMP:10677"/>
        <dbReference type="ChEBI" id="CHEBI:15378"/>
        <dbReference type="ChEBI" id="CHEBI:57287"/>
        <dbReference type="ChEBI" id="CHEBI:57288"/>
        <dbReference type="ChEBI" id="CHEBI:64718"/>
        <dbReference type="ChEBI" id="CHEBI:83683"/>
        <dbReference type="EC" id="2.3.1.266"/>
    </reaction>
</comment>
<evidence type="ECO:0000313" key="8">
    <source>
        <dbReference type="EMBL" id="RLU55199.1"/>
    </source>
</evidence>
<dbReference type="Proteomes" id="UP000269148">
    <property type="component" value="Unassembled WGS sequence"/>
</dbReference>
<comment type="subcellular location">
    <subcellularLocation>
        <location evidence="5">Cytoplasm</location>
    </subcellularLocation>
</comment>
<keyword evidence="2 5" id="KW-0963">Cytoplasm</keyword>
<dbReference type="SUPFAM" id="SSF55729">
    <property type="entry name" value="Acyl-CoA N-acyltransferases (Nat)"/>
    <property type="match status" value="1"/>
</dbReference>
<dbReference type="InterPro" id="IPR016181">
    <property type="entry name" value="Acyl_CoA_acyltransferase"/>
</dbReference>
<comment type="similarity">
    <text evidence="1 5">Belongs to the acetyltransferase family. RimI subfamily.</text>
</comment>
<dbReference type="PROSITE" id="PS51186">
    <property type="entry name" value="GNAT"/>
    <property type="match status" value="1"/>
</dbReference>
<reference evidence="7 9" key="1">
    <citation type="journal article" date="2014" name="Genome Announc.">
        <title>Complete Genome Sequence of a Virulent Strain, Streptococcus iniae ISET0901, Isolated from Diseased Tilapia.</title>
        <authorList>
            <person name="Pridgeon J.W."/>
            <person name="Zhang D."/>
            <person name="Zhang L."/>
        </authorList>
    </citation>
    <scope>NUCLEOTIDE SEQUENCE [LARGE SCALE GENOMIC DNA]</scope>
    <source>
        <strain evidence="7 9">ISET0901</strain>
    </source>
</reference>
<dbReference type="OrthoDB" id="9794566at2"/>
<dbReference type="KEGG" id="siq:DQ08_08930"/>
<dbReference type="EMBL" id="QLQD01000077">
    <property type="protein sequence ID" value="RLU55199.1"/>
    <property type="molecule type" value="Genomic_DNA"/>
</dbReference>
<evidence type="ECO:0000313" key="9">
    <source>
        <dbReference type="Proteomes" id="UP000025245"/>
    </source>
</evidence>
<gene>
    <name evidence="8" type="primary">rimI</name>
    <name evidence="8" type="ORF">DIY07_09020</name>
    <name evidence="7" type="ORF">DQ08_08930</name>
</gene>
<dbReference type="InterPro" id="IPR006464">
    <property type="entry name" value="AcTrfase_RimI/Ard1"/>
</dbReference>
<proteinExistence type="inferred from homology"/>
<dbReference type="GO" id="GO:0008999">
    <property type="term" value="F:protein-N-terminal-alanine acetyltransferase activity"/>
    <property type="evidence" value="ECO:0007669"/>
    <property type="project" value="UniProtKB-EC"/>
</dbReference>
<protein>
    <recommendedName>
        <fullName evidence="5">[Ribosomal protein bS18]-alanine N-acetyltransferase</fullName>
        <ecNumber evidence="5">2.3.1.266</ecNumber>
    </recommendedName>
</protein>
<evidence type="ECO:0000256" key="2">
    <source>
        <dbReference type="ARBA" id="ARBA00022490"/>
    </source>
</evidence>
<evidence type="ECO:0000256" key="4">
    <source>
        <dbReference type="ARBA" id="ARBA00023315"/>
    </source>
</evidence>
<dbReference type="AlphaFoldDB" id="A0A1J0N1H4"/>
<accession>A0A1J0N1H4</accession>
<dbReference type="KEGG" id="siz:SI82_08915"/>
<keyword evidence="4 8" id="KW-0012">Acyltransferase</keyword>
<evidence type="ECO:0000256" key="1">
    <source>
        <dbReference type="ARBA" id="ARBA00005395"/>
    </source>
</evidence>
<dbReference type="PANTHER" id="PTHR43420:SF44">
    <property type="entry name" value="ACETYLTRANSFERASE YPEA"/>
    <property type="match status" value="1"/>
</dbReference>
<dbReference type="GO" id="GO:0005737">
    <property type="term" value="C:cytoplasm"/>
    <property type="evidence" value="ECO:0007669"/>
    <property type="project" value="UniProtKB-SubCell"/>
</dbReference>
<keyword evidence="9" id="KW-1185">Reference proteome</keyword>
<evidence type="ECO:0000313" key="7">
    <source>
        <dbReference type="EMBL" id="AHY16557.1"/>
    </source>
</evidence>
<dbReference type="PANTHER" id="PTHR43420">
    <property type="entry name" value="ACETYLTRANSFERASE"/>
    <property type="match status" value="1"/>
</dbReference>
<reference evidence="8 10" key="2">
    <citation type="submission" date="2018-06" db="EMBL/GenBank/DDBJ databases">
        <title>Mutators as drivers of adaptation in pathogenic bacteria and a risk factor for host jumps and vaccine escape.</title>
        <authorList>
            <person name="Barnes A.C."/>
            <person name="Silayeva O."/>
        </authorList>
    </citation>
    <scope>NUCLEOTIDE SEQUENCE [LARGE SCALE GENOMIC DNA]</scope>
    <source>
        <strain evidence="8 10">QMA0445</strain>
    </source>
</reference>
<evidence type="ECO:0000256" key="5">
    <source>
        <dbReference type="RuleBase" id="RU363094"/>
    </source>
</evidence>
<dbReference type="InterPro" id="IPR050680">
    <property type="entry name" value="YpeA/RimI_acetyltransf"/>
</dbReference>
<evidence type="ECO:0000259" key="6">
    <source>
        <dbReference type="PROSITE" id="PS51186"/>
    </source>
</evidence>
<dbReference type="Proteomes" id="UP000025245">
    <property type="component" value="Chromosome"/>
</dbReference>
<name>A0A1J0N1H4_STRIN</name>
<organism evidence="8 10">
    <name type="scientific">Streptococcus iniae</name>
    <name type="common">Streptococcus shiloi</name>
    <dbReference type="NCBI Taxonomy" id="1346"/>
    <lineage>
        <taxon>Bacteria</taxon>
        <taxon>Bacillati</taxon>
        <taxon>Bacillota</taxon>
        <taxon>Bacilli</taxon>
        <taxon>Lactobacillales</taxon>
        <taxon>Streptococcaceae</taxon>
        <taxon>Streptococcus</taxon>
    </lineage>
</organism>
<sequence length="141" mass="16383">MLSLDEQVQAVYQILKDTHLESPWTKEQIQSDIISLQTDYYFVYDHGRAVGFLATQDLLGELEITNIAVLRAYQGKGYASQLIQFLEDDDLPIFLEVRESNLAAQALYRKFAFKQVGKRKDYYQNPREAALIMKREGKNDR</sequence>
<dbReference type="GeneID" id="35765937"/>
<evidence type="ECO:0000313" key="10">
    <source>
        <dbReference type="Proteomes" id="UP000269148"/>
    </source>
</evidence>
<comment type="function">
    <text evidence="5">Acetylates the N-terminal alanine of ribosomal protein bS18.</text>
</comment>
<dbReference type="STRING" id="1346.BMF34_08920"/>
<dbReference type="KEGG" id="sio:DW64_08910"/>
<dbReference type="NCBIfam" id="TIGR01575">
    <property type="entry name" value="rimI"/>
    <property type="match status" value="1"/>
</dbReference>
<dbReference type="EC" id="2.3.1.266" evidence="5"/>
<keyword evidence="3 8" id="KW-0808">Transferase</keyword>
<dbReference type="RefSeq" id="WP_003102181.1">
    <property type="nucleotide sequence ID" value="NZ_CP010783.1"/>
</dbReference>
<feature type="domain" description="N-acetyltransferase" evidence="6">
    <location>
        <begin position="1"/>
        <end position="138"/>
    </location>
</feature>
<dbReference type="SMR" id="A0A1J0N1H4"/>
<evidence type="ECO:0000256" key="3">
    <source>
        <dbReference type="ARBA" id="ARBA00022679"/>
    </source>
</evidence>